<feature type="compositionally biased region" description="Basic and acidic residues" evidence="10">
    <location>
        <begin position="499"/>
        <end position="508"/>
    </location>
</feature>
<evidence type="ECO:0000256" key="10">
    <source>
        <dbReference type="SAM" id="MobiDB-lite"/>
    </source>
</evidence>
<dbReference type="EMBL" id="JAPEVG010000044">
    <property type="protein sequence ID" value="KAJ8489786.1"/>
    <property type="molecule type" value="Genomic_DNA"/>
</dbReference>
<dbReference type="InterPro" id="IPR036282">
    <property type="entry name" value="Glutathione-S-Trfase_C_sf"/>
</dbReference>
<feature type="domain" description="GST N-terminal" evidence="11">
    <location>
        <begin position="8"/>
        <end position="104"/>
    </location>
</feature>
<feature type="compositionally biased region" description="Low complexity" evidence="10">
    <location>
        <begin position="1278"/>
        <end position="1292"/>
    </location>
</feature>
<evidence type="ECO:0000256" key="9">
    <source>
        <dbReference type="ARBA" id="ARBA00023136"/>
    </source>
</evidence>
<dbReference type="SUPFAM" id="SSF47616">
    <property type="entry name" value="GST C-terminal domain-like"/>
    <property type="match status" value="1"/>
</dbReference>
<name>A0AAD7TZS0_9APHY</name>
<dbReference type="GO" id="GO:0016758">
    <property type="term" value="F:hexosyltransferase activity"/>
    <property type="evidence" value="ECO:0007669"/>
    <property type="project" value="InterPro"/>
</dbReference>
<keyword evidence="5" id="KW-0812">Transmembrane</keyword>
<evidence type="ECO:0000256" key="1">
    <source>
        <dbReference type="ARBA" id="ARBA00004323"/>
    </source>
</evidence>
<keyword evidence="4" id="KW-0808">Transferase</keyword>
<evidence type="ECO:0000256" key="4">
    <source>
        <dbReference type="ARBA" id="ARBA00022679"/>
    </source>
</evidence>
<evidence type="ECO:0000256" key="7">
    <source>
        <dbReference type="ARBA" id="ARBA00022989"/>
    </source>
</evidence>
<reference evidence="12" key="1">
    <citation type="submission" date="2022-11" db="EMBL/GenBank/DDBJ databases">
        <title>Genome Sequence of Cubamyces cubensis.</title>
        <authorList>
            <person name="Buettner E."/>
        </authorList>
    </citation>
    <scope>NUCLEOTIDE SEQUENCE</scope>
    <source>
        <strain evidence="12">MPL-01</strain>
    </source>
</reference>
<dbReference type="InterPro" id="IPR004045">
    <property type="entry name" value="Glutathione_S-Trfase_N"/>
</dbReference>
<keyword evidence="13" id="KW-1185">Reference proteome</keyword>
<keyword evidence="8" id="KW-0333">Golgi apparatus</keyword>
<gene>
    <name evidence="12" type="ORF">ONZ51_g2709</name>
</gene>
<dbReference type="Gene3D" id="1.20.1050.10">
    <property type="match status" value="1"/>
</dbReference>
<keyword evidence="7" id="KW-1133">Transmembrane helix</keyword>
<keyword evidence="9" id="KW-0472">Membrane</keyword>
<dbReference type="InterPro" id="IPR036249">
    <property type="entry name" value="Thioredoxin-like_sf"/>
</dbReference>
<evidence type="ECO:0000256" key="5">
    <source>
        <dbReference type="ARBA" id="ARBA00022692"/>
    </source>
</evidence>
<proteinExistence type="inferred from homology"/>
<evidence type="ECO:0000256" key="2">
    <source>
        <dbReference type="ARBA" id="ARBA00008661"/>
    </source>
</evidence>
<feature type="region of interest" description="Disordered" evidence="10">
    <location>
        <begin position="935"/>
        <end position="964"/>
    </location>
</feature>
<evidence type="ECO:0000256" key="8">
    <source>
        <dbReference type="ARBA" id="ARBA00023034"/>
    </source>
</evidence>
<evidence type="ECO:0000256" key="6">
    <source>
        <dbReference type="ARBA" id="ARBA00022968"/>
    </source>
</evidence>
<protein>
    <recommendedName>
        <fullName evidence="11">GST N-terminal domain-containing protein</fullName>
    </recommendedName>
</protein>
<feature type="region of interest" description="Disordered" evidence="10">
    <location>
        <begin position="479"/>
        <end position="560"/>
    </location>
</feature>
<dbReference type="PANTHER" id="PTHR11214">
    <property type="entry name" value="BETA-1,3-N-ACETYLGLUCOSAMINYLTRANSFERASE"/>
    <property type="match status" value="1"/>
</dbReference>
<organism evidence="12 13">
    <name type="scientific">Trametes cubensis</name>
    <dbReference type="NCBI Taxonomy" id="1111947"/>
    <lineage>
        <taxon>Eukaryota</taxon>
        <taxon>Fungi</taxon>
        <taxon>Dikarya</taxon>
        <taxon>Basidiomycota</taxon>
        <taxon>Agaricomycotina</taxon>
        <taxon>Agaricomycetes</taxon>
        <taxon>Polyporales</taxon>
        <taxon>Polyporaceae</taxon>
        <taxon>Trametes</taxon>
    </lineage>
</organism>
<sequence length="1333" mass="147639">MPDTQHIPKAALYYYHGSVWASVPLLALEEKGYGSDEVDLKEVDLAKGENFDPSYLRLNPHGTVPTLVVPLEKTLSPEIESRYKAIQDTRAIVEFLDKSRSAQSRTHTTSSAPSPSLAPATIAFSTLSNQIVELLHSPTADPNALFYMNARSDDELRALTGKLLPFLHGRRDKLAMLLAESESGAVQASEKTKAFWQMKKIAAEKFIQVFEDANKSAAELSDEGRQRRDEYLQSAKTAWGALADVLGQLHKDMIGPYVLGDQVSIADLHLAAWLARIATLTGASASEDGNTVLEKIEVHVGDGFSLPKDFSIAEARRRAGIAATNVDSTERQNKLAAFWDAIKERPSWKKLRNGRLVGGGEEAPGRGLGWFAKDFKFPLVSFRLLYSPLNHLPSPSSTPLLPSWNASPSSFSVGRLAAVQSIAHPDLLPYNHYCCQAGFWPVLLPKSASLAMSFVRDLFHTSPRSHVPLDHVTTLQDEQYPPADDTAQPGPSTTLLHDQPVDIPHEPLVDSPAPPYEEGDFNARAPRRTTDRSLLYPTRNVEPSEGYPPSAASVCSTATNTPLPSRAPSPLPFYYSGASSCSSDSESEPESPLLGRSSRQPPWRAAERRRWWSLSFGSNSSDGWRRRRRWRDVVWGLRTCKRVVRRLVRHPLFPKTPVTIWQYWIVAGGRVLEPASWHLLTLLFLTIFGVSLTFLLIYILNPDKEPLPWRGYCTLPQHSGGPPSLSLSSSALLQTPLPTNLTPSAFPPPEFDMLAPAGVFVGVFSMDTAVERRMLVRSTWANHVRSREGAGVGDGGLGTSRTVVRFILGQPRKDWERRVKLEMETYNDMVILPVQENMNSGKTHAFFSWAANHSWVPPLYEDDFPIMPEEFSYTNATNPAPSILASHDPAWAHRDQLKSTPPQPWVRPDFVVKADDDSFVMLAELEARLRVELYKEPLPPPPPPSDRKQSTSQQTQLRARSDDEPAIMDFNQIASYFDFALAPYATRTPPTLAAIPPDVPVEPPSRDPLVFWGYLVKNRFMAGELYALSFALVDWVSKDPAVKAMTRGAEDKQTSKWIRAHPRAEQVRWSSERCWIYDHPRAGTVYSHGFLFPSEVKRVQEGVIRDVQRLAQQLAKESSTAALALPPGQNVPAPEKWSHSTVSRFGSRYSPPPGDLSLDYSVEALVEGSDMSMVHDGAFHSIVAVSFASSDVSPYLRFDPAAADGSLSADLAWKYREGRRKRYAGQRIGGTVVVHFIKKNMWFLETAAALLHGEDMTPLERALEQARATEAAESEDTGVSPSVSAGVPSGSSDTDSSHAMGEAQDSVASTDSDRTHTRSTRTMTRRRIGARGQ</sequence>
<dbReference type="PROSITE" id="PS50404">
    <property type="entry name" value="GST_NTER"/>
    <property type="match status" value="1"/>
</dbReference>
<keyword evidence="3" id="KW-0328">Glycosyltransferase</keyword>
<dbReference type="Pfam" id="PF13409">
    <property type="entry name" value="GST_N_2"/>
    <property type="match status" value="1"/>
</dbReference>
<feature type="compositionally biased region" description="Basic residues" evidence="10">
    <location>
        <begin position="1317"/>
        <end position="1333"/>
    </location>
</feature>
<evidence type="ECO:0000259" key="11">
    <source>
        <dbReference type="PROSITE" id="PS50404"/>
    </source>
</evidence>
<dbReference type="Gene3D" id="3.40.30.10">
    <property type="entry name" value="Glutaredoxin"/>
    <property type="match status" value="1"/>
</dbReference>
<dbReference type="InterPro" id="IPR002659">
    <property type="entry name" value="Glyco_trans_31"/>
</dbReference>
<keyword evidence="6" id="KW-0735">Signal-anchor</keyword>
<dbReference type="Proteomes" id="UP001215151">
    <property type="component" value="Unassembled WGS sequence"/>
</dbReference>
<evidence type="ECO:0000313" key="12">
    <source>
        <dbReference type="EMBL" id="KAJ8489786.1"/>
    </source>
</evidence>
<dbReference type="PANTHER" id="PTHR11214:SF333">
    <property type="entry name" value="GLYCOSYLTRANSFERASE FAMILY 31 PROTEIN"/>
    <property type="match status" value="1"/>
</dbReference>
<accession>A0AAD7TZS0</accession>
<feature type="region of interest" description="Disordered" evidence="10">
    <location>
        <begin position="1264"/>
        <end position="1333"/>
    </location>
</feature>
<comment type="similarity">
    <text evidence="2">Belongs to the glycosyltransferase 31 family.</text>
</comment>
<dbReference type="SUPFAM" id="SSF52833">
    <property type="entry name" value="Thioredoxin-like"/>
    <property type="match status" value="1"/>
</dbReference>
<dbReference type="GO" id="GO:0000139">
    <property type="term" value="C:Golgi membrane"/>
    <property type="evidence" value="ECO:0007669"/>
    <property type="project" value="UniProtKB-SubCell"/>
</dbReference>
<dbReference type="GO" id="GO:0051072">
    <property type="term" value="P:4,6-pyruvylated galactose residue biosynthetic process"/>
    <property type="evidence" value="ECO:0007669"/>
    <property type="project" value="TreeGrafter"/>
</dbReference>
<comment type="subcellular location">
    <subcellularLocation>
        <location evidence="1">Golgi apparatus membrane</location>
        <topology evidence="1">Single-pass type II membrane protein</topology>
    </subcellularLocation>
</comment>
<dbReference type="CDD" id="cd00570">
    <property type="entry name" value="GST_N_family"/>
    <property type="match status" value="1"/>
</dbReference>
<evidence type="ECO:0000256" key="3">
    <source>
        <dbReference type="ARBA" id="ARBA00022676"/>
    </source>
</evidence>
<comment type="caution">
    <text evidence="12">The sequence shown here is derived from an EMBL/GenBank/DDBJ whole genome shotgun (WGS) entry which is preliminary data.</text>
</comment>
<evidence type="ECO:0000313" key="13">
    <source>
        <dbReference type="Proteomes" id="UP001215151"/>
    </source>
</evidence>